<dbReference type="PANTHER" id="PTHR31640:SF1">
    <property type="entry name" value="BRIDGE-LIKE LIPID TRANSFER PROTEIN FAMILY MEMBER 1"/>
    <property type="match status" value="1"/>
</dbReference>
<organism evidence="3 4">
    <name type="scientific">Rhipicephalus sanguineus</name>
    <name type="common">Brown dog tick</name>
    <name type="synonym">Ixodes sanguineus</name>
    <dbReference type="NCBI Taxonomy" id="34632"/>
    <lineage>
        <taxon>Eukaryota</taxon>
        <taxon>Metazoa</taxon>
        <taxon>Ecdysozoa</taxon>
        <taxon>Arthropoda</taxon>
        <taxon>Chelicerata</taxon>
        <taxon>Arachnida</taxon>
        <taxon>Acari</taxon>
        <taxon>Parasitiformes</taxon>
        <taxon>Ixodida</taxon>
        <taxon>Ixodoidea</taxon>
        <taxon>Ixodidae</taxon>
        <taxon>Rhipicephalinae</taxon>
        <taxon>Rhipicephalus</taxon>
        <taxon>Rhipicephalus</taxon>
    </lineage>
</organism>
<feature type="transmembrane region" description="Helical" evidence="2">
    <location>
        <begin position="78"/>
        <end position="100"/>
    </location>
</feature>
<keyword evidence="2" id="KW-1133">Transmembrane helix</keyword>
<dbReference type="PANTHER" id="PTHR31640">
    <property type="entry name" value="TRANSMEMBRANE PROTEIN KIAA1109"/>
    <property type="match status" value="1"/>
</dbReference>
<keyword evidence="2" id="KW-0472">Membrane</keyword>
<proteinExistence type="predicted"/>
<keyword evidence="2" id="KW-0812">Transmembrane</keyword>
<sequence>MEAAGQELMELRLANERLVAQDGRRMSVIAMAFTLKSVSLLAEKLFDANLCRVPEVAAYPAAWNTTAPLEKLPLDSNFAWLLCALLTATAWVIYITFYNARVLGFLLTKILNRFVGKAYLKIGSTIANCFRHASFGVNSGGDSEDIDAAANEGAAGDQDVVSWDALLDAGVVPDCDTFCTYMYVSADADAVTTEELTEAEIVRVETGVPRVGEPDVPTSAQALDAADLLRRFFGAHDDGEDGLDIAAAAEKAIIPCADAEARVFVLLNGLELHIYNRSELYARLEHLFGLEPSVLPPSEQPKPEEPGNAELQGHPWRDLVPVVKVPSL</sequence>
<name>A0A9D4Q7W2_RHISA</name>
<evidence type="ECO:0000256" key="1">
    <source>
        <dbReference type="SAM" id="MobiDB-lite"/>
    </source>
</evidence>
<dbReference type="GO" id="GO:0098793">
    <property type="term" value="C:presynapse"/>
    <property type="evidence" value="ECO:0007669"/>
    <property type="project" value="GOC"/>
</dbReference>
<evidence type="ECO:0000256" key="2">
    <source>
        <dbReference type="SAM" id="Phobius"/>
    </source>
</evidence>
<evidence type="ECO:0000313" key="3">
    <source>
        <dbReference type="EMBL" id="KAH7969830.1"/>
    </source>
</evidence>
<evidence type="ECO:0000313" key="4">
    <source>
        <dbReference type="Proteomes" id="UP000821837"/>
    </source>
</evidence>
<comment type="caution">
    <text evidence="3">The sequence shown here is derived from an EMBL/GenBank/DDBJ whole genome shotgun (WGS) entry which is preliminary data.</text>
</comment>
<protein>
    <submittedName>
        <fullName evidence="3">Uncharacterized protein</fullName>
    </submittedName>
</protein>
<dbReference type="GO" id="GO:0048488">
    <property type="term" value="P:synaptic vesicle endocytosis"/>
    <property type="evidence" value="ECO:0007669"/>
    <property type="project" value="TreeGrafter"/>
</dbReference>
<dbReference type="Proteomes" id="UP000821837">
    <property type="component" value="Unassembled WGS sequence"/>
</dbReference>
<dbReference type="EMBL" id="JABSTV010001248">
    <property type="protein sequence ID" value="KAH7969830.1"/>
    <property type="molecule type" value="Genomic_DNA"/>
</dbReference>
<reference evidence="3" key="1">
    <citation type="journal article" date="2020" name="Cell">
        <title>Large-Scale Comparative Analyses of Tick Genomes Elucidate Their Genetic Diversity and Vector Capacities.</title>
        <authorList>
            <consortium name="Tick Genome and Microbiome Consortium (TIGMIC)"/>
            <person name="Jia N."/>
            <person name="Wang J."/>
            <person name="Shi W."/>
            <person name="Du L."/>
            <person name="Sun Y."/>
            <person name="Zhan W."/>
            <person name="Jiang J.F."/>
            <person name="Wang Q."/>
            <person name="Zhang B."/>
            <person name="Ji P."/>
            <person name="Bell-Sakyi L."/>
            <person name="Cui X.M."/>
            <person name="Yuan T.T."/>
            <person name="Jiang B.G."/>
            <person name="Yang W.F."/>
            <person name="Lam T.T."/>
            <person name="Chang Q.C."/>
            <person name="Ding S.J."/>
            <person name="Wang X.J."/>
            <person name="Zhu J.G."/>
            <person name="Ruan X.D."/>
            <person name="Zhao L."/>
            <person name="Wei J.T."/>
            <person name="Ye R.Z."/>
            <person name="Que T.C."/>
            <person name="Du C.H."/>
            <person name="Zhou Y.H."/>
            <person name="Cheng J.X."/>
            <person name="Dai P.F."/>
            <person name="Guo W.B."/>
            <person name="Han X.H."/>
            <person name="Huang E.J."/>
            <person name="Li L.F."/>
            <person name="Wei W."/>
            <person name="Gao Y.C."/>
            <person name="Liu J.Z."/>
            <person name="Shao H.Z."/>
            <person name="Wang X."/>
            <person name="Wang C.C."/>
            <person name="Yang T.C."/>
            <person name="Huo Q.B."/>
            <person name="Li W."/>
            <person name="Chen H.Y."/>
            <person name="Chen S.E."/>
            <person name="Zhou L.G."/>
            <person name="Ni X.B."/>
            <person name="Tian J.H."/>
            <person name="Sheng Y."/>
            <person name="Liu T."/>
            <person name="Pan Y.S."/>
            <person name="Xia L.Y."/>
            <person name="Li J."/>
            <person name="Zhao F."/>
            <person name="Cao W.C."/>
        </authorList>
    </citation>
    <scope>NUCLEOTIDE SEQUENCE</scope>
    <source>
        <strain evidence="3">Rsan-2018</strain>
    </source>
</reference>
<dbReference type="VEuPathDB" id="VectorBase:RSAN_042079"/>
<keyword evidence="4" id="KW-1185">Reference proteome</keyword>
<feature type="region of interest" description="Disordered" evidence="1">
    <location>
        <begin position="295"/>
        <end position="318"/>
    </location>
</feature>
<gene>
    <name evidence="3" type="ORF">HPB52_022351</name>
</gene>
<dbReference type="AlphaFoldDB" id="A0A9D4Q7W2"/>
<accession>A0A9D4Q7W2</accession>
<dbReference type="InterPro" id="IPR033616">
    <property type="entry name" value="BLTP1"/>
</dbReference>
<reference evidence="3" key="2">
    <citation type="submission" date="2021-09" db="EMBL/GenBank/DDBJ databases">
        <authorList>
            <person name="Jia N."/>
            <person name="Wang J."/>
            <person name="Shi W."/>
            <person name="Du L."/>
            <person name="Sun Y."/>
            <person name="Zhan W."/>
            <person name="Jiang J."/>
            <person name="Wang Q."/>
            <person name="Zhang B."/>
            <person name="Ji P."/>
            <person name="Sakyi L.B."/>
            <person name="Cui X."/>
            <person name="Yuan T."/>
            <person name="Jiang B."/>
            <person name="Yang W."/>
            <person name="Lam T.T.-Y."/>
            <person name="Chang Q."/>
            <person name="Ding S."/>
            <person name="Wang X."/>
            <person name="Zhu J."/>
            <person name="Ruan X."/>
            <person name="Zhao L."/>
            <person name="Wei J."/>
            <person name="Que T."/>
            <person name="Du C."/>
            <person name="Cheng J."/>
            <person name="Dai P."/>
            <person name="Han X."/>
            <person name="Huang E."/>
            <person name="Gao Y."/>
            <person name="Liu J."/>
            <person name="Shao H."/>
            <person name="Ye R."/>
            <person name="Li L."/>
            <person name="Wei W."/>
            <person name="Wang X."/>
            <person name="Wang C."/>
            <person name="Huo Q."/>
            <person name="Li W."/>
            <person name="Guo W."/>
            <person name="Chen H."/>
            <person name="Chen S."/>
            <person name="Zhou L."/>
            <person name="Zhou L."/>
            <person name="Ni X."/>
            <person name="Tian J."/>
            <person name="Zhou Y."/>
            <person name="Sheng Y."/>
            <person name="Liu T."/>
            <person name="Pan Y."/>
            <person name="Xia L."/>
            <person name="Li J."/>
            <person name="Zhao F."/>
            <person name="Cao W."/>
        </authorList>
    </citation>
    <scope>NUCLEOTIDE SEQUENCE</scope>
    <source>
        <strain evidence="3">Rsan-2018</strain>
        <tissue evidence="3">Larvae</tissue>
    </source>
</reference>